<reference evidence="3" key="1">
    <citation type="submission" date="2021-01" db="EMBL/GenBank/DDBJ databases">
        <title>Modified the classification status of verrucomicrobia.</title>
        <authorList>
            <person name="Feng X."/>
        </authorList>
    </citation>
    <scope>NUCLEOTIDE SEQUENCE</scope>
    <source>
        <strain evidence="3">KCTC 12986</strain>
    </source>
</reference>
<keyword evidence="2" id="KW-1133">Transmembrane helix</keyword>
<feature type="compositionally biased region" description="Basic and acidic residues" evidence="1">
    <location>
        <begin position="179"/>
        <end position="195"/>
    </location>
</feature>
<evidence type="ECO:0000256" key="1">
    <source>
        <dbReference type="SAM" id="MobiDB-lite"/>
    </source>
</evidence>
<feature type="region of interest" description="Disordered" evidence="1">
    <location>
        <begin position="134"/>
        <end position="159"/>
    </location>
</feature>
<comment type="caution">
    <text evidence="3">The sequence shown here is derived from an EMBL/GenBank/DDBJ whole genome shotgun (WGS) entry which is preliminary data.</text>
</comment>
<dbReference type="AlphaFoldDB" id="A0A934RNE4"/>
<organism evidence="3 4">
    <name type="scientific">Roseibacillus ishigakijimensis</name>
    <dbReference type="NCBI Taxonomy" id="454146"/>
    <lineage>
        <taxon>Bacteria</taxon>
        <taxon>Pseudomonadati</taxon>
        <taxon>Verrucomicrobiota</taxon>
        <taxon>Verrucomicrobiia</taxon>
        <taxon>Verrucomicrobiales</taxon>
        <taxon>Verrucomicrobiaceae</taxon>
        <taxon>Roseibacillus</taxon>
    </lineage>
</organism>
<dbReference type="RefSeq" id="WP_200389947.1">
    <property type="nucleotide sequence ID" value="NZ_JAENIO010000001.1"/>
</dbReference>
<feature type="transmembrane region" description="Helical" evidence="2">
    <location>
        <begin position="210"/>
        <end position="231"/>
    </location>
</feature>
<keyword evidence="2" id="KW-0812">Transmembrane</keyword>
<evidence type="ECO:0000313" key="3">
    <source>
        <dbReference type="EMBL" id="MBK1832513.1"/>
    </source>
</evidence>
<keyword evidence="2" id="KW-0472">Membrane</keyword>
<dbReference type="EMBL" id="JAENIO010000001">
    <property type="protein sequence ID" value="MBK1832513.1"/>
    <property type="molecule type" value="Genomic_DNA"/>
</dbReference>
<feature type="region of interest" description="Disordered" evidence="1">
    <location>
        <begin position="179"/>
        <end position="200"/>
    </location>
</feature>
<dbReference type="Proteomes" id="UP000604083">
    <property type="component" value="Unassembled WGS sequence"/>
</dbReference>
<name>A0A934RNE4_9BACT</name>
<evidence type="ECO:0000256" key="2">
    <source>
        <dbReference type="SAM" id="Phobius"/>
    </source>
</evidence>
<protein>
    <submittedName>
        <fullName evidence="3">Uncharacterized protein</fullName>
    </submittedName>
</protein>
<evidence type="ECO:0000313" key="4">
    <source>
        <dbReference type="Proteomes" id="UP000604083"/>
    </source>
</evidence>
<gene>
    <name evidence="3" type="ORF">JIN78_00450</name>
</gene>
<keyword evidence="4" id="KW-1185">Reference proteome</keyword>
<accession>A0A934RNE4</accession>
<sequence length="503" mass="55745">MSVLLKCAACGHQVPFQDGELTTEAICPGCEVLLRRRSLDDLMAIPVSMALPDRFEPADLNRVPKHTRELIHRYRKEPGRAGKTGDPLSDSNLVLAQAIERLAFAIEGKGLPGTPTQAGEESFQPQRTSFNATAPQTGEAAQGHTQERGANGKTAAVSESGKALPVGAPVLVRREAAAEAHRFQRRTQADTDVKGPQKSSLNRWVEDHPLTMMLLGLAALIALVVMTTILMNQMDDREQAREAFTPTMSQEAQGADPDFAHAEREARGFLNAIALNPAKPYIYQADAILPKLERFYQPLPDPANYTLQLKSRQQLENRAVYIYHVTSSNRTQPLVVLQEDSRFKVFWEFGAGVGDLSWEAFLTDEPSEAVLMRAFLRPEPTANAAYPANTWSSWLAENWDGSQSARVFARRDSPEHRRLQAAYESHPVKRRSSSWVMAQVRLKHSGMGINAAEGSYDSAEVVEVPLGSWLPEEYVVGDTIYSAKDKLKPSKENNQGLPDRETF</sequence>
<proteinExistence type="predicted"/>